<dbReference type="InterPro" id="IPR043938">
    <property type="entry name" value="Ligase_CoA_dom"/>
</dbReference>
<accession>M3VBY0</accession>
<dbReference type="SUPFAM" id="SSF51735">
    <property type="entry name" value="NAD(P)-binding Rossmann-fold domains"/>
    <property type="match status" value="1"/>
</dbReference>
<dbReference type="Gene3D" id="3.30.470.20">
    <property type="entry name" value="ATP-grasp fold, B domain"/>
    <property type="match status" value="1"/>
</dbReference>
<dbReference type="Pfam" id="PF13607">
    <property type="entry name" value="Succ_CoA_lig"/>
    <property type="match status" value="1"/>
</dbReference>
<dbReference type="RefSeq" id="WP_008380512.1">
    <property type="nucleotide sequence ID" value="NZ_BAOP01000026.1"/>
</dbReference>
<dbReference type="InterPro" id="IPR003781">
    <property type="entry name" value="CoA-bd"/>
</dbReference>
<organism evidence="3 4">
    <name type="scientific">Gordonia malaquae NBRC 108250</name>
    <dbReference type="NCBI Taxonomy" id="1223542"/>
    <lineage>
        <taxon>Bacteria</taxon>
        <taxon>Bacillati</taxon>
        <taxon>Actinomycetota</taxon>
        <taxon>Actinomycetes</taxon>
        <taxon>Mycobacteriales</taxon>
        <taxon>Gordoniaceae</taxon>
        <taxon>Gordonia</taxon>
    </lineage>
</organism>
<dbReference type="Gene3D" id="3.40.50.261">
    <property type="entry name" value="Succinyl-CoA synthetase domains"/>
    <property type="match status" value="2"/>
</dbReference>
<dbReference type="PANTHER" id="PTHR42793:SF1">
    <property type="entry name" value="PEPTIDYL-LYSINE N-ACETYLTRANSFERASE PATZ"/>
    <property type="match status" value="1"/>
</dbReference>
<name>M3VBY0_GORML</name>
<dbReference type="eggNOG" id="COG1042">
    <property type="taxonomic scope" value="Bacteria"/>
</dbReference>
<dbReference type="Gene3D" id="3.30.1490.20">
    <property type="entry name" value="ATP-grasp fold, A domain"/>
    <property type="match status" value="1"/>
</dbReference>
<evidence type="ECO:0000313" key="3">
    <source>
        <dbReference type="EMBL" id="GAC81048.1"/>
    </source>
</evidence>
<dbReference type="InterPro" id="IPR016102">
    <property type="entry name" value="Succinyl-CoA_synth-like"/>
</dbReference>
<keyword evidence="1" id="KW-0067">ATP-binding</keyword>
<protein>
    <submittedName>
        <fullName evidence="3">Putative acyl-CoA synthetase</fullName>
    </submittedName>
</protein>
<feature type="domain" description="ATP-grasp" evidence="2">
    <location>
        <begin position="481"/>
        <end position="519"/>
    </location>
</feature>
<dbReference type="InterPro" id="IPR013815">
    <property type="entry name" value="ATP_grasp_subdomain_1"/>
</dbReference>
<proteinExistence type="predicted"/>
<dbReference type="AlphaFoldDB" id="M3VBY0"/>
<dbReference type="OrthoDB" id="190266at2"/>
<evidence type="ECO:0000313" key="4">
    <source>
        <dbReference type="Proteomes" id="UP000035009"/>
    </source>
</evidence>
<dbReference type="Pfam" id="PF19045">
    <property type="entry name" value="Ligase_CoA_2"/>
    <property type="match status" value="1"/>
</dbReference>
<dbReference type="PANTHER" id="PTHR42793">
    <property type="entry name" value="COA BINDING DOMAIN CONTAINING PROTEIN"/>
    <property type="match status" value="1"/>
</dbReference>
<comment type="caution">
    <text evidence="3">The sequence shown here is derived from an EMBL/GenBank/DDBJ whole genome shotgun (WGS) entry which is preliminary data.</text>
</comment>
<evidence type="ECO:0000256" key="1">
    <source>
        <dbReference type="PROSITE-ProRule" id="PRU00409"/>
    </source>
</evidence>
<reference evidence="3 4" key="1">
    <citation type="submission" date="2013-02" db="EMBL/GenBank/DDBJ databases">
        <title>Whole genome shotgun sequence of Gordonia malaquae NBRC 108250.</title>
        <authorList>
            <person name="Yoshida I."/>
            <person name="Hosoyama A."/>
            <person name="Tsuchikane K."/>
            <person name="Ando Y."/>
            <person name="Baba S."/>
            <person name="Ohji S."/>
            <person name="Hamada M."/>
            <person name="Tamura T."/>
            <person name="Yamazoe A."/>
            <person name="Yamazaki S."/>
            <person name="Fujita N."/>
        </authorList>
    </citation>
    <scope>NUCLEOTIDE SEQUENCE [LARGE SCALE GENOMIC DNA]</scope>
    <source>
        <strain evidence="3 4">NBRC 108250</strain>
    </source>
</reference>
<keyword evidence="4" id="KW-1185">Reference proteome</keyword>
<dbReference type="Gene3D" id="3.40.50.720">
    <property type="entry name" value="NAD(P)-binding Rossmann-like Domain"/>
    <property type="match status" value="1"/>
</dbReference>
<gene>
    <name evidence="3" type="ORF">GM1_026_00160</name>
</gene>
<sequence>MNSPVLNSLHNGLSVFSTPRSVAVVGASSNRTKWGYWLAAGAIAGAHRRDVHLVNARGGDVLGHACVTSLAALDEAPELVALCVPGPMVGAVVDEALAMGTRGFLGITAGIEDEGEIAERIRAAGARLVGANSLGIYDAAGELDLSWGNFTAGPMAIVSQSGQLGSELARLGQHNGIGVSRFVSIGNQTDVTAAELLADLVDHEATRVVVVYLESFTGGAELFDSIAALRAAGKPVILLTVGASAAGSRLARSHTGSLTAPVDIVDAACRAAGVLRAQSPGEVIDVARSVIAGAAPAGRRTVIVGDSGGQCGIAADQAAAHGLSVPPLGDVADAALTDLLPAGAATSNPVDLAGAGEADLANYVNAVALALADPDVDSAVLTGYFGCYGADNPGLIDDELALAQRLADAARTAGKPLYVHSMEAAGPVADALWAAGVPTFGTVEPLLRALSGTAVYREPARDVAVAPSAGVAPTAGYWNARALLLDEGVSFPAGAVVTTVDEAVTAAADLTAPLVLKAAWLEHKSEVGGVKVGLTRDDVAAVFTDMHTRLGDGDYVLEQMDTRPDGVEVLIGCQRHPDLGVTVTVGTGGVATEVYADVVMESAPVDAATATDMISRLRAHKLLAGWRGKPATDVAALADVVAAVSRLAATDSRITEIELNPVRVAPDGVHALDALIVTDN</sequence>
<dbReference type="Proteomes" id="UP000035009">
    <property type="component" value="Unassembled WGS sequence"/>
</dbReference>
<dbReference type="SUPFAM" id="SSF52210">
    <property type="entry name" value="Succinyl-CoA synthetase domains"/>
    <property type="match status" value="2"/>
</dbReference>
<dbReference type="InterPro" id="IPR032875">
    <property type="entry name" value="Succ_CoA_lig_flav_dom"/>
</dbReference>
<dbReference type="GO" id="GO:0043758">
    <property type="term" value="F:acetate-CoA ligase (ADP-forming) activity"/>
    <property type="evidence" value="ECO:0007669"/>
    <property type="project" value="InterPro"/>
</dbReference>
<dbReference type="SMART" id="SM00881">
    <property type="entry name" value="CoA_binding"/>
    <property type="match status" value="1"/>
</dbReference>
<dbReference type="EMBL" id="BAOP01000026">
    <property type="protein sequence ID" value="GAC81048.1"/>
    <property type="molecule type" value="Genomic_DNA"/>
</dbReference>
<dbReference type="Pfam" id="PF13380">
    <property type="entry name" value="CoA_binding_2"/>
    <property type="match status" value="1"/>
</dbReference>
<dbReference type="SUPFAM" id="SSF56059">
    <property type="entry name" value="Glutathione synthetase ATP-binding domain-like"/>
    <property type="match status" value="1"/>
</dbReference>
<dbReference type="STRING" id="410332.SAMN04488550_0726"/>
<dbReference type="InterPro" id="IPR011761">
    <property type="entry name" value="ATP-grasp"/>
</dbReference>
<dbReference type="Pfam" id="PF13549">
    <property type="entry name" value="ATP-grasp_5"/>
    <property type="match status" value="1"/>
</dbReference>
<dbReference type="GO" id="GO:0046872">
    <property type="term" value="F:metal ion binding"/>
    <property type="evidence" value="ECO:0007669"/>
    <property type="project" value="InterPro"/>
</dbReference>
<dbReference type="PROSITE" id="PS50975">
    <property type="entry name" value="ATP_GRASP"/>
    <property type="match status" value="1"/>
</dbReference>
<dbReference type="InterPro" id="IPR036291">
    <property type="entry name" value="NAD(P)-bd_dom_sf"/>
</dbReference>
<dbReference type="GO" id="GO:0005524">
    <property type="term" value="F:ATP binding"/>
    <property type="evidence" value="ECO:0007669"/>
    <property type="project" value="UniProtKB-UniRule"/>
</dbReference>
<evidence type="ECO:0000259" key="2">
    <source>
        <dbReference type="PROSITE" id="PS50975"/>
    </source>
</evidence>
<keyword evidence="1" id="KW-0547">Nucleotide-binding</keyword>